<gene>
    <name evidence="6 9" type="primary">menD</name>
    <name evidence="9" type="ORF">GCM10009821_13150</name>
</gene>
<keyword evidence="2 6" id="KW-0479">Metal-binding</keyword>
<evidence type="ECO:0000259" key="8">
    <source>
        <dbReference type="Pfam" id="PF02776"/>
    </source>
</evidence>
<comment type="pathway">
    <text evidence="6">Quinol/quinone metabolism; 1,4-dihydroxy-2-naphthoate biosynthesis; 1,4-dihydroxy-2-naphthoate from chorismate: step 2/7.</text>
</comment>
<evidence type="ECO:0000313" key="9">
    <source>
        <dbReference type="EMBL" id="GAA2075440.1"/>
    </source>
</evidence>
<proteinExistence type="inferred from homology"/>
<comment type="caution">
    <text evidence="9">The sequence shown here is derived from an EMBL/GenBank/DDBJ whole genome shotgun (WGS) entry which is preliminary data.</text>
</comment>
<dbReference type="EC" id="2.2.1.9" evidence="6"/>
<dbReference type="PIRSF" id="PIRSF004983">
    <property type="entry name" value="MenD"/>
    <property type="match status" value="1"/>
</dbReference>
<evidence type="ECO:0000256" key="5">
    <source>
        <dbReference type="ARBA" id="ARBA00023211"/>
    </source>
</evidence>
<dbReference type="InterPro" id="IPR029061">
    <property type="entry name" value="THDP-binding"/>
</dbReference>
<evidence type="ECO:0000256" key="3">
    <source>
        <dbReference type="ARBA" id="ARBA00022842"/>
    </source>
</evidence>
<sequence length="537" mass="55278">MTGPDGSASSIARDLVACLAAAGVTDVMLAPGSRSAPVALALHAAEARGSLRLHVRVDEREAGFLALGLAKVARRPVPVVTTSGTAVANLHPAVLEALHAGVRVVAVTADRPARLRGTGANQTTVQPGIFPGVTCVEDVDALARELAAPTVRPVQLNLELDEPIVAPVLAPESQVWSAARSTTTDAPHEVAELERGPRTVVLAGDDAGPRARQVAEAAGWPLLAEPTSGARTGPALPSYRLLLAHAPLTGDVERVVCLGHPTLSRPVTSLLARADVDVVHVGTASTFPVPAGPRVRFVDDVTAPRDGPSPEDDAWRERWRVAEQVAADIVTVSVAEHPTSGLAVASIVARAVPPGGLLVVGASQVIRDLDLVSPAHPVGERRLVIANRGLAGIDGVLSTAIGAALARDSSRALAVVGDLTFLHGSNGLLIGPDEPRPDLTIVVVNDDGGAIFSTLEQGAPDHADAFERVFGTPTGADLAALCTGYGVPHRRVGPSELAAVLQEPAAGLRVVEVPVSRDDRRALDVDLRAAAAEALEA</sequence>
<dbReference type="NCBIfam" id="TIGR00173">
    <property type="entry name" value="menD"/>
    <property type="match status" value="1"/>
</dbReference>
<dbReference type="Gene3D" id="3.40.50.1220">
    <property type="entry name" value="TPP-binding domain"/>
    <property type="match status" value="1"/>
</dbReference>
<dbReference type="HAMAP" id="MF_01659">
    <property type="entry name" value="MenD"/>
    <property type="match status" value="1"/>
</dbReference>
<organism evidence="9 10">
    <name type="scientific">Aeromicrobium halocynthiae</name>
    <dbReference type="NCBI Taxonomy" id="560557"/>
    <lineage>
        <taxon>Bacteria</taxon>
        <taxon>Bacillati</taxon>
        <taxon>Actinomycetota</taxon>
        <taxon>Actinomycetes</taxon>
        <taxon>Propionibacteriales</taxon>
        <taxon>Nocardioidaceae</taxon>
        <taxon>Aeromicrobium</taxon>
    </lineage>
</organism>
<keyword evidence="6" id="KW-0474">Menaquinone biosynthesis</keyword>
<keyword evidence="5 6" id="KW-0464">Manganese</keyword>
<dbReference type="EMBL" id="BAAAPY010000003">
    <property type="protein sequence ID" value="GAA2075440.1"/>
    <property type="molecule type" value="Genomic_DNA"/>
</dbReference>
<keyword evidence="10" id="KW-1185">Reference proteome</keyword>
<evidence type="ECO:0000256" key="1">
    <source>
        <dbReference type="ARBA" id="ARBA00022679"/>
    </source>
</evidence>
<comment type="cofactor">
    <cofactor evidence="6">
        <name>thiamine diphosphate</name>
        <dbReference type="ChEBI" id="CHEBI:58937"/>
    </cofactor>
    <text evidence="6">Binds 1 thiamine pyrophosphate per subunit.</text>
</comment>
<keyword evidence="3 6" id="KW-0460">Magnesium</keyword>
<dbReference type="RefSeq" id="WP_344326152.1">
    <property type="nucleotide sequence ID" value="NZ_BAAAPY010000003.1"/>
</dbReference>
<comment type="similarity">
    <text evidence="6">Belongs to the TPP enzyme family. MenD subfamily.</text>
</comment>
<feature type="domain" description="Thiamine pyrophosphate enzyme TPP-binding" evidence="7">
    <location>
        <begin position="384"/>
        <end position="504"/>
    </location>
</feature>
<comment type="subunit">
    <text evidence="6">Homodimer.</text>
</comment>
<dbReference type="PANTHER" id="PTHR42916">
    <property type="entry name" value="2-SUCCINYL-5-ENOLPYRUVYL-6-HYDROXY-3-CYCLOHEXENE-1-CARBOXYLATE SYNTHASE"/>
    <property type="match status" value="1"/>
</dbReference>
<feature type="domain" description="Thiamine pyrophosphate enzyme N-terminal TPP-binding" evidence="8">
    <location>
        <begin position="12"/>
        <end position="123"/>
    </location>
</feature>
<dbReference type="Pfam" id="PF02776">
    <property type="entry name" value="TPP_enzyme_N"/>
    <property type="match status" value="1"/>
</dbReference>
<dbReference type="Proteomes" id="UP001501480">
    <property type="component" value="Unassembled WGS sequence"/>
</dbReference>
<evidence type="ECO:0000256" key="2">
    <source>
        <dbReference type="ARBA" id="ARBA00022723"/>
    </source>
</evidence>
<comment type="pathway">
    <text evidence="6">Quinol/quinone metabolism; menaquinone biosynthesis.</text>
</comment>
<dbReference type="Gene3D" id="3.40.50.970">
    <property type="match status" value="2"/>
</dbReference>
<evidence type="ECO:0000259" key="7">
    <source>
        <dbReference type="Pfam" id="PF02775"/>
    </source>
</evidence>
<accession>A0ABN2W0L3</accession>
<dbReference type="Pfam" id="PF02775">
    <property type="entry name" value="TPP_enzyme_C"/>
    <property type="match status" value="1"/>
</dbReference>
<dbReference type="CDD" id="cd02009">
    <property type="entry name" value="TPP_SHCHC_synthase"/>
    <property type="match status" value="1"/>
</dbReference>
<reference evidence="9 10" key="1">
    <citation type="journal article" date="2019" name="Int. J. Syst. Evol. Microbiol.">
        <title>The Global Catalogue of Microorganisms (GCM) 10K type strain sequencing project: providing services to taxonomists for standard genome sequencing and annotation.</title>
        <authorList>
            <consortium name="The Broad Institute Genomics Platform"/>
            <consortium name="The Broad Institute Genome Sequencing Center for Infectious Disease"/>
            <person name="Wu L."/>
            <person name="Ma J."/>
        </authorList>
    </citation>
    <scope>NUCLEOTIDE SEQUENCE [LARGE SCALE GENOMIC DNA]</scope>
    <source>
        <strain evidence="9 10">JCM 15749</strain>
    </source>
</reference>
<comment type="catalytic activity">
    <reaction evidence="6">
        <text>isochorismate + 2-oxoglutarate + H(+) = 5-enolpyruvoyl-6-hydroxy-2-succinyl-cyclohex-3-ene-1-carboxylate + CO2</text>
        <dbReference type="Rhea" id="RHEA:25593"/>
        <dbReference type="ChEBI" id="CHEBI:15378"/>
        <dbReference type="ChEBI" id="CHEBI:16526"/>
        <dbReference type="ChEBI" id="CHEBI:16810"/>
        <dbReference type="ChEBI" id="CHEBI:29780"/>
        <dbReference type="ChEBI" id="CHEBI:58818"/>
        <dbReference type="EC" id="2.2.1.9"/>
    </reaction>
</comment>
<evidence type="ECO:0000313" key="10">
    <source>
        <dbReference type="Proteomes" id="UP001501480"/>
    </source>
</evidence>
<keyword evidence="4 6" id="KW-0786">Thiamine pyrophosphate</keyword>
<dbReference type="InterPro" id="IPR011766">
    <property type="entry name" value="TPP_enzyme_TPP-bd"/>
</dbReference>
<dbReference type="SUPFAM" id="SSF52518">
    <property type="entry name" value="Thiamin diphosphate-binding fold (THDP-binding)"/>
    <property type="match status" value="2"/>
</dbReference>
<comment type="function">
    <text evidence="6">Catalyzes the thiamine diphosphate-dependent decarboxylation of 2-oxoglutarate and the subsequent addition of the resulting succinic semialdehyde-thiamine pyrophosphate anion to isochorismate to yield 2-succinyl-5-enolpyruvyl-6-hydroxy-3-cyclohexene-1-carboxylate (SEPHCHC).</text>
</comment>
<keyword evidence="1 6" id="KW-0808">Transferase</keyword>
<dbReference type="InterPro" id="IPR004433">
    <property type="entry name" value="MenaQ_synth_MenD"/>
</dbReference>
<name>A0ABN2W0L3_9ACTN</name>
<dbReference type="PANTHER" id="PTHR42916:SF1">
    <property type="entry name" value="PROTEIN PHYLLO, CHLOROPLASTIC"/>
    <property type="match status" value="1"/>
</dbReference>
<comment type="cofactor">
    <cofactor evidence="6">
        <name>Mg(2+)</name>
        <dbReference type="ChEBI" id="CHEBI:18420"/>
    </cofactor>
    <cofactor evidence="6">
        <name>Mn(2+)</name>
        <dbReference type="ChEBI" id="CHEBI:29035"/>
    </cofactor>
</comment>
<protein>
    <recommendedName>
        <fullName evidence="6">2-succinyl-5-enolpyruvyl-6-hydroxy-3-cyclohexene-1-carboxylate synthase</fullName>
        <shortName evidence="6">SEPHCHC synthase</shortName>
        <ecNumber evidence="6">2.2.1.9</ecNumber>
    </recommendedName>
    <alternativeName>
        <fullName evidence="6">Menaquinone biosynthesis protein MenD</fullName>
    </alternativeName>
</protein>
<evidence type="ECO:0000256" key="6">
    <source>
        <dbReference type="HAMAP-Rule" id="MF_01659"/>
    </source>
</evidence>
<evidence type="ECO:0000256" key="4">
    <source>
        <dbReference type="ARBA" id="ARBA00023052"/>
    </source>
</evidence>
<dbReference type="InterPro" id="IPR012001">
    <property type="entry name" value="Thiamin_PyroP_enz_TPP-bd_dom"/>
</dbReference>